<reference evidence="2" key="2">
    <citation type="journal article" date="2023" name="Proc. Natl. Acad. Sci. U.S.A.">
        <title>A global phylogenomic analysis of the shiitake genus Lentinula.</title>
        <authorList>
            <person name="Sierra-Patev S."/>
            <person name="Min B."/>
            <person name="Naranjo-Ortiz M."/>
            <person name="Looney B."/>
            <person name="Konkel Z."/>
            <person name="Slot J.C."/>
            <person name="Sakamoto Y."/>
            <person name="Steenwyk J.L."/>
            <person name="Rokas A."/>
            <person name="Carro J."/>
            <person name="Camarero S."/>
            <person name="Ferreira P."/>
            <person name="Molpeceres G."/>
            <person name="Ruiz-Duenas F.J."/>
            <person name="Serrano A."/>
            <person name="Henrissat B."/>
            <person name="Drula E."/>
            <person name="Hughes K.W."/>
            <person name="Mata J.L."/>
            <person name="Ishikawa N.K."/>
            <person name="Vargas-Isla R."/>
            <person name="Ushijima S."/>
            <person name="Smith C.A."/>
            <person name="Donoghue J."/>
            <person name="Ahrendt S."/>
            <person name="Andreopoulos W."/>
            <person name="He G."/>
            <person name="LaButti K."/>
            <person name="Lipzen A."/>
            <person name="Ng V."/>
            <person name="Riley R."/>
            <person name="Sandor L."/>
            <person name="Barry K."/>
            <person name="Martinez A.T."/>
            <person name="Xiao Y."/>
            <person name="Gibbons J.G."/>
            <person name="Terashima K."/>
            <person name="Grigoriev I.V."/>
            <person name="Hibbett D."/>
        </authorList>
    </citation>
    <scope>NUCLEOTIDE SEQUENCE</scope>
    <source>
        <strain evidence="2">Sp2 HRB7682 ss15</strain>
    </source>
</reference>
<dbReference type="Proteomes" id="UP001150238">
    <property type="component" value="Unassembled WGS sequence"/>
</dbReference>
<keyword evidence="1" id="KW-0732">Signal</keyword>
<organism evidence="2 3">
    <name type="scientific">Lentinula lateritia</name>
    <dbReference type="NCBI Taxonomy" id="40482"/>
    <lineage>
        <taxon>Eukaryota</taxon>
        <taxon>Fungi</taxon>
        <taxon>Dikarya</taxon>
        <taxon>Basidiomycota</taxon>
        <taxon>Agaricomycotina</taxon>
        <taxon>Agaricomycetes</taxon>
        <taxon>Agaricomycetidae</taxon>
        <taxon>Agaricales</taxon>
        <taxon>Marasmiineae</taxon>
        <taxon>Omphalotaceae</taxon>
        <taxon>Lentinula</taxon>
    </lineage>
</organism>
<evidence type="ECO:0008006" key="4">
    <source>
        <dbReference type="Google" id="ProtNLM"/>
    </source>
</evidence>
<dbReference type="AlphaFoldDB" id="A0A9W9DEE1"/>
<evidence type="ECO:0000313" key="2">
    <source>
        <dbReference type="EMBL" id="KAJ4465044.1"/>
    </source>
</evidence>
<evidence type="ECO:0000313" key="3">
    <source>
        <dbReference type="Proteomes" id="UP001150238"/>
    </source>
</evidence>
<sequence length="121" mass="13788">MFFFFIGKTNGLSKPKDFEIWLLLLFTMIIAEGDRIKCKHTPSAQRSSRNRAVACILTSVCLPQLDRRILDSQPRILESTQLALPVNSCDPIARCFSYPVKFQYSVMVELSLPQLFLCGDK</sequence>
<feature type="chain" id="PRO_5040781602" description="Secreted protein" evidence="1">
    <location>
        <begin position="34"/>
        <end position="121"/>
    </location>
</feature>
<evidence type="ECO:0000256" key="1">
    <source>
        <dbReference type="SAM" id="SignalP"/>
    </source>
</evidence>
<gene>
    <name evidence="2" type="ORF">C8J55DRAFT_264805</name>
</gene>
<name>A0A9W9DEE1_9AGAR</name>
<accession>A0A9W9DEE1</accession>
<dbReference type="EMBL" id="JANVFS010000054">
    <property type="protein sequence ID" value="KAJ4465044.1"/>
    <property type="molecule type" value="Genomic_DNA"/>
</dbReference>
<comment type="caution">
    <text evidence="2">The sequence shown here is derived from an EMBL/GenBank/DDBJ whole genome shotgun (WGS) entry which is preliminary data.</text>
</comment>
<reference evidence="2" key="1">
    <citation type="submission" date="2022-08" db="EMBL/GenBank/DDBJ databases">
        <authorList>
            <consortium name="DOE Joint Genome Institute"/>
            <person name="Min B."/>
            <person name="Riley R."/>
            <person name="Sierra-Patev S."/>
            <person name="Naranjo-Ortiz M."/>
            <person name="Looney B."/>
            <person name="Konkel Z."/>
            <person name="Slot J.C."/>
            <person name="Sakamoto Y."/>
            <person name="Steenwyk J.L."/>
            <person name="Rokas A."/>
            <person name="Carro J."/>
            <person name="Camarero S."/>
            <person name="Ferreira P."/>
            <person name="Molpeceres G."/>
            <person name="Ruiz-Duenas F.J."/>
            <person name="Serrano A."/>
            <person name="Henrissat B."/>
            <person name="Drula E."/>
            <person name="Hughes K.W."/>
            <person name="Mata J.L."/>
            <person name="Ishikawa N.K."/>
            <person name="Vargas-Isla R."/>
            <person name="Ushijima S."/>
            <person name="Smith C.A."/>
            <person name="Ahrendt S."/>
            <person name="Andreopoulos W."/>
            <person name="He G."/>
            <person name="Labutti K."/>
            <person name="Lipzen A."/>
            <person name="Ng V."/>
            <person name="Sandor L."/>
            <person name="Barry K."/>
            <person name="Martinez A.T."/>
            <person name="Xiao Y."/>
            <person name="Gibbons J.G."/>
            <person name="Terashima K."/>
            <person name="Hibbett D.S."/>
            <person name="Grigoriev I.V."/>
        </authorList>
    </citation>
    <scope>NUCLEOTIDE SEQUENCE</scope>
    <source>
        <strain evidence="2">Sp2 HRB7682 ss15</strain>
    </source>
</reference>
<proteinExistence type="predicted"/>
<protein>
    <recommendedName>
        <fullName evidence="4">Secreted protein</fullName>
    </recommendedName>
</protein>
<feature type="signal peptide" evidence="1">
    <location>
        <begin position="1"/>
        <end position="33"/>
    </location>
</feature>